<name>L1MLK0_9CORY</name>
<dbReference type="RefSeq" id="WP_006062101.1">
    <property type="nucleotide sequence ID" value="NZ_KB290822.1"/>
</dbReference>
<dbReference type="Gene3D" id="1.25.40.290">
    <property type="entry name" value="ARM repeat domains"/>
    <property type="match status" value="1"/>
</dbReference>
<dbReference type="eggNOG" id="COG4335">
    <property type="taxonomic scope" value="Bacteria"/>
</dbReference>
<evidence type="ECO:0000313" key="2">
    <source>
        <dbReference type="Proteomes" id="UP000010445"/>
    </source>
</evidence>
<reference evidence="1 2" key="1">
    <citation type="submission" date="2012-05" db="EMBL/GenBank/DDBJ databases">
        <authorList>
            <person name="Weinstock G."/>
            <person name="Sodergren E."/>
            <person name="Lobos E.A."/>
            <person name="Fulton L."/>
            <person name="Fulton R."/>
            <person name="Courtney L."/>
            <person name="Fronick C."/>
            <person name="O'Laughlin M."/>
            <person name="Godfrey J."/>
            <person name="Wilson R.M."/>
            <person name="Miner T."/>
            <person name="Farmer C."/>
            <person name="Delehaunty K."/>
            <person name="Cordes M."/>
            <person name="Minx P."/>
            <person name="Tomlinson C."/>
            <person name="Chen J."/>
            <person name="Wollam A."/>
            <person name="Pepin K.H."/>
            <person name="Bhonagiri V."/>
            <person name="Zhang X."/>
            <person name="Suruliraj S."/>
            <person name="Warren W."/>
            <person name="Mitreva M."/>
            <person name="Mardis E.R."/>
            <person name="Wilson R.K."/>
        </authorList>
    </citation>
    <scope>NUCLEOTIDE SEQUENCE [LARGE SCALE GENOMIC DNA]</scope>
    <source>
        <strain evidence="1 2">F0235</strain>
    </source>
</reference>
<accession>L1MLK0</accession>
<dbReference type="InterPro" id="IPR014825">
    <property type="entry name" value="DNA_alkylation"/>
</dbReference>
<protein>
    <recommendedName>
        <fullName evidence="3">HEAT repeat protein</fullName>
    </recommendedName>
</protein>
<dbReference type="PATRIC" id="fig|1035195.3.peg.374"/>
<keyword evidence="2" id="KW-1185">Reference proteome</keyword>
<dbReference type="InterPro" id="IPR016024">
    <property type="entry name" value="ARM-type_fold"/>
</dbReference>
<dbReference type="STRING" id="1035195.HMPREF9997_00409"/>
<dbReference type="Proteomes" id="UP000010445">
    <property type="component" value="Unassembled WGS sequence"/>
</dbReference>
<dbReference type="Pfam" id="PF08713">
    <property type="entry name" value="DNA_alkylation"/>
    <property type="match status" value="1"/>
</dbReference>
<organism evidence="1 2">
    <name type="scientific">Corynebacterium durum F0235</name>
    <dbReference type="NCBI Taxonomy" id="1035195"/>
    <lineage>
        <taxon>Bacteria</taxon>
        <taxon>Bacillati</taxon>
        <taxon>Actinomycetota</taxon>
        <taxon>Actinomycetes</taxon>
        <taxon>Mycobacteriales</taxon>
        <taxon>Corynebacteriaceae</taxon>
        <taxon>Corynebacterium</taxon>
    </lineage>
</organism>
<sequence length="360" mass="40476">MATAFKDYYDGECARILAIYLDLGSADDFAAEVDAAVGPLELKDRVLVLARGMKDRLPQHYPDALDQILRHLKQELDDTDGMFNEGWQFMPVARFVEEFGLDYPDESLEAIRAITRMHTGEFAIRPYLEQHYDLAMSHVRRWSRSDNVHERRLSSEGIRPHLPWGRTLKRHVDDPQAVIDVIQHLHSDPSPYVRKSVANNLNDISKDHPELAVRTARDWNNEWVTQHGLRTLIKAGDPGALELVGMSANPHVTVNAVTLSPTVVPLDNTLTIDVALTNSGDTPAKVVVDYIMQFRGKNGAMRSKVFKLKTTTIEPQSQVTLTKRHAVKNTTTRTLYPGTQGCVVQVNGVRGDVLDWTIVP</sequence>
<dbReference type="OrthoDB" id="9797162at2"/>
<comment type="caution">
    <text evidence="1">The sequence shown here is derived from an EMBL/GenBank/DDBJ whole genome shotgun (WGS) entry which is preliminary data.</text>
</comment>
<dbReference type="AlphaFoldDB" id="L1MLK0"/>
<dbReference type="EMBL" id="AMEM01000007">
    <property type="protein sequence ID" value="EKX92122.1"/>
    <property type="molecule type" value="Genomic_DNA"/>
</dbReference>
<dbReference type="SUPFAM" id="SSF48371">
    <property type="entry name" value="ARM repeat"/>
    <property type="match status" value="1"/>
</dbReference>
<dbReference type="HOGENOM" id="CLU_064289_0_0_11"/>
<proteinExistence type="predicted"/>
<gene>
    <name evidence="1" type="ORF">HMPREF9997_00409</name>
</gene>
<evidence type="ECO:0008006" key="3">
    <source>
        <dbReference type="Google" id="ProtNLM"/>
    </source>
</evidence>
<evidence type="ECO:0000313" key="1">
    <source>
        <dbReference type="EMBL" id="EKX92122.1"/>
    </source>
</evidence>